<evidence type="ECO:0000256" key="1">
    <source>
        <dbReference type="SAM" id="MobiDB-lite"/>
    </source>
</evidence>
<reference evidence="3" key="1">
    <citation type="submission" date="2010-03" db="EMBL/GenBank/DDBJ databases">
        <title>Complete sequence of Mobiluncus curtisii ATCC 43063.</title>
        <authorList>
            <person name="Muzny D."/>
            <person name="Qin X."/>
            <person name="Deng J."/>
            <person name="Jiang H."/>
            <person name="Liu Y."/>
            <person name="Qu J."/>
            <person name="Song X.-Z."/>
            <person name="Zhang L."/>
            <person name="Thornton R."/>
            <person name="Coyle M."/>
            <person name="Francisco L."/>
            <person name="Jackson L."/>
            <person name="Javaid M."/>
            <person name="Korchina V."/>
            <person name="Kovar C."/>
            <person name="Mata R."/>
            <person name="Mathew T."/>
            <person name="Ngo R."/>
            <person name="Nguyen L."/>
            <person name="Nguyen N."/>
            <person name="Okwuonu G."/>
            <person name="Ongeri F."/>
            <person name="Pham C."/>
            <person name="Simmons D."/>
            <person name="Wilczek-Boney K."/>
            <person name="Hale W."/>
            <person name="Jakkamsetti A."/>
            <person name="Pham P."/>
            <person name="Ruth R."/>
            <person name="San Lucas F."/>
            <person name="Warren J."/>
            <person name="Zhang J."/>
            <person name="Zhao Z."/>
            <person name="Zhou C."/>
            <person name="Zhu D."/>
            <person name="Lee S."/>
            <person name="Bess C."/>
            <person name="Blankenburg K."/>
            <person name="Forbes L."/>
            <person name="Fu Q."/>
            <person name="Gubbala S."/>
            <person name="Hirani K."/>
            <person name="Jayaseelan J.C."/>
            <person name="Lara F."/>
            <person name="Munidasa M."/>
            <person name="Palculict T."/>
            <person name="Patil S."/>
            <person name="Pu L.-L."/>
            <person name="Saada N."/>
            <person name="Tang L."/>
            <person name="Weissenberger G."/>
            <person name="Zhu Y."/>
            <person name="Hemphill L."/>
            <person name="Shang Y."/>
            <person name="Youmans B."/>
            <person name="Ayvaz T."/>
            <person name="Ross M."/>
            <person name="Santibanez J."/>
            <person name="Aqrawi P."/>
            <person name="Gross S."/>
            <person name="Joshi V."/>
            <person name="Fowler G."/>
            <person name="Nazareth L."/>
            <person name="Reid J."/>
            <person name="Worley K."/>
            <person name="Petrosino J."/>
            <person name="Highlander S."/>
            <person name="Gibbs R."/>
            <person name="Gibbs R."/>
        </authorList>
    </citation>
    <scope>NUCLEOTIDE SEQUENCE [LARGE SCALE GENOMIC DNA]</scope>
    <source>
        <strain evidence="3">ATCC 19194</strain>
    </source>
</reference>
<sequence>MRSQRQTEIKEMNMTTQLINEATYNAFITIPVDVRTAEMQEQIEAYEAHHNLNVDAEEHAPEASVEPAVAPEEVVDTNTQPVSQDAANDESEAPEWTVEAVEQDAELAEQMKLSLNVLDDQLSIADQRYKHFLALAAKATCLVKWTGPFILDVRVGESVINENNQDKHAFAKHVANTLGLLSFNHLLAESLLNKEIKEYQVKNKYVTICSVPLQAKRDSAVAKYDEAKKGCQFVVHTQAMKYEHNDDLNIAKLENIFNSEEIKESYKETSTPILRVRLTQQEWVEKHEERLVELVAQFNTQHKAIAPKVKAETFKAWSGILVLALLWDKAIYADMVKLMNEHVGVQGLEVKVKLACALSVVVPEYQAFVQRFNAEEHITTVVLKNLLKGLGLKDHELTEGFTKLGLQLGKNLGGFGLSTLTNKIVENVDYQDTDVQKYLNNLRSKLVPEVAKAA</sequence>
<evidence type="ECO:0000313" key="2">
    <source>
        <dbReference type="EMBL" id="EFF84436.1"/>
    </source>
</evidence>
<name>D4XK50_ACIHA</name>
<protein>
    <submittedName>
        <fullName evidence="2">Uncharacterized protein</fullName>
    </submittedName>
</protein>
<organism evidence="2 3">
    <name type="scientific">Acinetobacter haemolyticus ATCC 19194</name>
    <dbReference type="NCBI Taxonomy" id="707232"/>
    <lineage>
        <taxon>Bacteria</taxon>
        <taxon>Pseudomonadati</taxon>
        <taxon>Pseudomonadota</taxon>
        <taxon>Gammaproteobacteria</taxon>
        <taxon>Moraxellales</taxon>
        <taxon>Moraxellaceae</taxon>
        <taxon>Acinetobacter</taxon>
    </lineage>
</organism>
<dbReference type="EMBL" id="ADMT01000035">
    <property type="protein sequence ID" value="EFF84436.1"/>
    <property type="molecule type" value="Genomic_DNA"/>
</dbReference>
<gene>
    <name evidence="2" type="ORF">HMP0015_0092</name>
</gene>
<dbReference type="AlphaFoldDB" id="D4XK50"/>
<evidence type="ECO:0000313" key="3">
    <source>
        <dbReference type="Proteomes" id="UP000003085"/>
    </source>
</evidence>
<proteinExistence type="predicted"/>
<feature type="region of interest" description="Disordered" evidence="1">
    <location>
        <begin position="74"/>
        <end position="94"/>
    </location>
</feature>
<accession>D4XK50</accession>
<dbReference type="HOGENOM" id="CLU_602216_0_0_6"/>
<comment type="caution">
    <text evidence="2">The sequence shown here is derived from an EMBL/GenBank/DDBJ whole genome shotgun (WGS) entry which is preliminary data.</text>
</comment>
<feature type="compositionally biased region" description="Polar residues" evidence="1">
    <location>
        <begin position="76"/>
        <end position="86"/>
    </location>
</feature>
<dbReference type="Proteomes" id="UP000003085">
    <property type="component" value="Unassembled WGS sequence"/>
</dbReference>